<evidence type="ECO:0000313" key="2">
    <source>
        <dbReference type="Proteomes" id="UP000255066"/>
    </source>
</evidence>
<organism evidence="1 2">
    <name type="scientific">Legionella birminghamensis</name>
    <dbReference type="NCBI Taxonomy" id="28083"/>
    <lineage>
        <taxon>Bacteria</taxon>
        <taxon>Pseudomonadati</taxon>
        <taxon>Pseudomonadota</taxon>
        <taxon>Gammaproteobacteria</taxon>
        <taxon>Legionellales</taxon>
        <taxon>Legionellaceae</taxon>
        <taxon>Legionella</taxon>
    </lineage>
</organism>
<dbReference type="AlphaFoldDB" id="A0A378IA07"/>
<name>A0A378IA07_9GAMM</name>
<proteinExistence type="predicted"/>
<evidence type="ECO:0000313" key="1">
    <source>
        <dbReference type="EMBL" id="STX32057.1"/>
    </source>
</evidence>
<protein>
    <submittedName>
        <fullName evidence="1">Uncharacterized protein</fullName>
    </submittedName>
</protein>
<sequence>MRHRSGLLHVVRKDGKRMGIMPLPRHCEPWRSNPERSLNEAQIWIASRCSQRREADGYYALAPSLRALAKQSRAEPECDTDLDCFTLFAKTGSGWVLCPCPPSLRALRSNPDRSLNATQIWIASRCSQRREADGYYALAPRHCEPWRSNPERSLNEAQIWIASRCSQRREANEYYALAPRHCEPWRSNPERSLNEAQIWIASRCS</sequence>
<accession>A0A378IA07</accession>
<reference evidence="1 2" key="1">
    <citation type="submission" date="2018-06" db="EMBL/GenBank/DDBJ databases">
        <authorList>
            <consortium name="Pathogen Informatics"/>
            <person name="Doyle S."/>
        </authorList>
    </citation>
    <scope>NUCLEOTIDE SEQUENCE [LARGE SCALE GENOMIC DNA]</scope>
    <source>
        <strain evidence="1 2">NCTC12437</strain>
    </source>
</reference>
<dbReference type="Proteomes" id="UP000255066">
    <property type="component" value="Unassembled WGS sequence"/>
</dbReference>
<gene>
    <name evidence="1" type="ORF">NCTC12437_01835</name>
</gene>
<dbReference type="EMBL" id="UGNW01000001">
    <property type="protein sequence ID" value="STX32057.1"/>
    <property type="molecule type" value="Genomic_DNA"/>
</dbReference>